<evidence type="ECO:0000256" key="1">
    <source>
        <dbReference type="ARBA" id="ARBA00005380"/>
    </source>
</evidence>
<dbReference type="GO" id="GO:0004747">
    <property type="term" value="F:ribokinase activity"/>
    <property type="evidence" value="ECO:0007669"/>
    <property type="project" value="UniProtKB-UniRule"/>
</dbReference>
<dbReference type="GO" id="GO:0019303">
    <property type="term" value="P:D-ribose catabolic process"/>
    <property type="evidence" value="ECO:0007669"/>
    <property type="project" value="UniProtKB-UniRule"/>
</dbReference>
<dbReference type="InterPro" id="IPR011611">
    <property type="entry name" value="PfkB_dom"/>
</dbReference>
<organism evidence="14 15">
    <name type="scientific">Dolosicoccus paucivorans</name>
    <dbReference type="NCBI Taxonomy" id="84521"/>
    <lineage>
        <taxon>Bacteria</taxon>
        <taxon>Bacillati</taxon>
        <taxon>Bacillota</taxon>
        <taxon>Bacilli</taxon>
        <taxon>Lactobacillales</taxon>
        <taxon>Aerococcaceae</taxon>
        <taxon>Dolosicoccus</taxon>
    </lineage>
</organism>
<dbReference type="EMBL" id="PNHE01000003">
    <property type="protein sequence ID" value="PMC58996.1"/>
    <property type="molecule type" value="Genomic_DNA"/>
</dbReference>
<evidence type="ECO:0000256" key="12">
    <source>
        <dbReference type="HAMAP-Rule" id="MF_01987"/>
    </source>
</evidence>
<dbReference type="RefSeq" id="WP_102227357.1">
    <property type="nucleotide sequence ID" value="NZ_PNFY01000002.1"/>
</dbReference>
<dbReference type="GO" id="GO:0046872">
    <property type="term" value="F:metal ion binding"/>
    <property type="evidence" value="ECO:0007669"/>
    <property type="project" value="UniProtKB-KW"/>
</dbReference>
<keyword evidence="10 12" id="KW-0630">Potassium</keyword>
<comment type="similarity">
    <text evidence="1">Belongs to the carbohydrate kinase pfkB family.</text>
</comment>
<dbReference type="Gene3D" id="3.40.1190.20">
    <property type="match status" value="1"/>
</dbReference>
<feature type="domain" description="Carbohydrate kinase PfkB" evidence="13">
    <location>
        <begin position="4"/>
        <end position="297"/>
    </location>
</feature>
<dbReference type="InterPro" id="IPR002139">
    <property type="entry name" value="Ribo/fructo_kinase"/>
</dbReference>
<proteinExistence type="inferred from homology"/>
<dbReference type="CDD" id="cd01174">
    <property type="entry name" value="ribokinase"/>
    <property type="match status" value="1"/>
</dbReference>
<dbReference type="InterPro" id="IPR029056">
    <property type="entry name" value="Ribokinase-like"/>
</dbReference>
<keyword evidence="7 12" id="KW-0418">Kinase</keyword>
<evidence type="ECO:0000256" key="5">
    <source>
        <dbReference type="ARBA" id="ARBA00022723"/>
    </source>
</evidence>
<comment type="similarity">
    <text evidence="12">Belongs to the carbohydrate kinase PfkB family. Ribokinase subfamily.</text>
</comment>
<comment type="subcellular location">
    <subcellularLocation>
        <location evidence="12">Cytoplasm</location>
    </subcellularLocation>
</comment>
<keyword evidence="8 12" id="KW-0067">ATP-binding</keyword>
<comment type="catalytic activity">
    <reaction evidence="12">
        <text>D-ribose + ATP = D-ribose 5-phosphate + ADP + H(+)</text>
        <dbReference type="Rhea" id="RHEA:13697"/>
        <dbReference type="ChEBI" id="CHEBI:15378"/>
        <dbReference type="ChEBI" id="CHEBI:30616"/>
        <dbReference type="ChEBI" id="CHEBI:47013"/>
        <dbReference type="ChEBI" id="CHEBI:78346"/>
        <dbReference type="ChEBI" id="CHEBI:456216"/>
        <dbReference type="EC" id="2.7.1.15"/>
    </reaction>
</comment>
<dbReference type="SUPFAM" id="SSF53613">
    <property type="entry name" value="Ribokinase-like"/>
    <property type="match status" value="1"/>
</dbReference>
<feature type="binding site" evidence="12">
    <location>
        <begin position="253"/>
        <end position="254"/>
    </location>
    <ligand>
        <name>ATP</name>
        <dbReference type="ChEBI" id="CHEBI:30616"/>
    </ligand>
</feature>
<sequence length="307" mass="32753">MKYDVIVMGSINMDMFVYVDDFPNYGENMLANNFETLAGGKGANQAVTIAKQGVKHTFLGAVGDDDFGIQMIKLLNEMNINTDSVIQKENTTTGTAVGIVDETGENTFMVLPGANAALTETDIQQALKDLDSKVFLLQMETSRASILEALKIAKNKGMYIILDPAPETGIFEEALAYADLVTPNRQEAEKLTGITINSVEDATKAAKEIAKLGVKNAIVKLGAEGSVVFESDKGAVNFVKANKVKAVNTTGAGDVFAGVLASLLSQEDIDLVEATEIASAGSALKVSRHGGHEAIPTKEEIINYRNE</sequence>
<comment type="function">
    <text evidence="12">Catalyzes the phosphorylation of ribose at O-5 in a reaction requiring ATP and magnesium. The resulting D-ribose-5-phosphate can then be used either for sythesis of nucleotides, histidine, and tryptophan, or as a component of the pentose phosphate pathway.</text>
</comment>
<comment type="caution">
    <text evidence="14">The sequence shown here is derived from an EMBL/GenBank/DDBJ whole genome shotgun (WGS) entry which is preliminary data.</text>
</comment>
<keyword evidence="5 12" id="KW-0479">Metal-binding</keyword>
<dbReference type="AlphaFoldDB" id="A0A2N6SPM1"/>
<dbReference type="PROSITE" id="PS00583">
    <property type="entry name" value="PFKB_KINASES_1"/>
    <property type="match status" value="1"/>
</dbReference>
<comment type="cofactor">
    <cofactor evidence="12">
        <name>Mg(2+)</name>
        <dbReference type="ChEBI" id="CHEBI:18420"/>
    </cofactor>
    <text evidence="12">Requires a divalent cation, most likely magnesium in vivo, as an electrophilic catalyst to aid phosphoryl group transfer. It is the chelate of the metal and the nucleotide that is the actual substrate.</text>
</comment>
<evidence type="ECO:0000256" key="9">
    <source>
        <dbReference type="ARBA" id="ARBA00022842"/>
    </source>
</evidence>
<dbReference type="Pfam" id="PF00294">
    <property type="entry name" value="PfkB"/>
    <property type="match status" value="1"/>
</dbReference>
<evidence type="ECO:0000256" key="11">
    <source>
        <dbReference type="ARBA" id="ARBA00023277"/>
    </source>
</evidence>
<evidence type="ECO:0000313" key="15">
    <source>
        <dbReference type="Proteomes" id="UP000235682"/>
    </source>
</evidence>
<dbReference type="GO" id="GO:0005524">
    <property type="term" value="F:ATP binding"/>
    <property type="evidence" value="ECO:0007669"/>
    <property type="project" value="UniProtKB-UniRule"/>
</dbReference>
<comment type="activity regulation">
    <text evidence="12">Activated by a monovalent cation that binds near, but not in, the active site. The most likely occupant of the site in vivo is potassium. Ion binding induces a conformational change that may alter substrate affinity.</text>
</comment>
<feature type="binding site" evidence="12">
    <location>
        <position position="140"/>
    </location>
    <ligand>
        <name>substrate</name>
    </ligand>
</feature>
<comment type="subunit">
    <text evidence="12">Homodimer.</text>
</comment>
<dbReference type="HAMAP" id="MF_01987">
    <property type="entry name" value="Ribokinase"/>
    <property type="match status" value="1"/>
</dbReference>
<accession>A0A2N6SPM1</accession>
<feature type="binding site" evidence="12">
    <location>
        <begin position="12"/>
        <end position="14"/>
    </location>
    <ligand>
        <name>substrate</name>
    </ligand>
</feature>
<feature type="binding site" evidence="12">
    <location>
        <begin position="40"/>
        <end position="44"/>
    </location>
    <ligand>
        <name>substrate</name>
    </ligand>
</feature>
<evidence type="ECO:0000256" key="10">
    <source>
        <dbReference type="ARBA" id="ARBA00022958"/>
    </source>
</evidence>
<dbReference type="EC" id="2.7.1.15" evidence="2 12"/>
<dbReference type="OrthoDB" id="9775849at2"/>
<feature type="binding site" evidence="12">
    <location>
        <begin position="220"/>
        <end position="225"/>
    </location>
    <ligand>
        <name>ATP</name>
        <dbReference type="ChEBI" id="CHEBI:30616"/>
    </ligand>
</feature>
<feature type="binding site" evidence="12">
    <location>
        <position position="288"/>
    </location>
    <ligand>
        <name>K(+)</name>
        <dbReference type="ChEBI" id="CHEBI:29103"/>
    </ligand>
</feature>
<evidence type="ECO:0000256" key="3">
    <source>
        <dbReference type="ARBA" id="ARBA00016943"/>
    </source>
</evidence>
<gene>
    <name evidence="12" type="primary">rbsK</name>
    <name evidence="14" type="ORF">CJ205_01445</name>
</gene>
<feature type="active site" description="Proton acceptor" evidence="12">
    <location>
        <position position="254"/>
    </location>
</feature>
<feature type="binding site" evidence="12">
    <location>
        <position position="250"/>
    </location>
    <ligand>
        <name>K(+)</name>
        <dbReference type="ChEBI" id="CHEBI:29103"/>
    </ligand>
</feature>
<dbReference type="GO" id="GO:0005829">
    <property type="term" value="C:cytosol"/>
    <property type="evidence" value="ECO:0007669"/>
    <property type="project" value="TreeGrafter"/>
</dbReference>
<keyword evidence="6 12" id="KW-0547">Nucleotide-binding</keyword>
<dbReference type="InterPro" id="IPR002173">
    <property type="entry name" value="Carboh/pur_kinase_PfkB_CS"/>
</dbReference>
<dbReference type="PANTHER" id="PTHR10584:SF166">
    <property type="entry name" value="RIBOKINASE"/>
    <property type="match status" value="1"/>
</dbReference>
<keyword evidence="4 12" id="KW-0808">Transferase</keyword>
<evidence type="ECO:0000256" key="2">
    <source>
        <dbReference type="ARBA" id="ARBA00012035"/>
    </source>
</evidence>
<evidence type="ECO:0000256" key="4">
    <source>
        <dbReference type="ARBA" id="ARBA00022679"/>
    </source>
</evidence>
<comment type="pathway">
    <text evidence="12">Carbohydrate metabolism; D-ribose degradation; D-ribose 5-phosphate from beta-D-ribopyranose: step 2/2.</text>
</comment>
<evidence type="ECO:0000313" key="14">
    <source>
        <dbReference type="EMBL" id="PMC58996.1"/>
    </source>
</evidence>
<dbReference type="UniPathway" id="UPA00916">
    <property type="reaction ID" value="UER00889"/>
</dbReference>
<keyword evidence="15" id="KW-1185">Reference proteome</keyword>
<reference evidence="14 15" key="1">
    <citation type="submission" date="2017-09" db="EMBL/GenBank/DDBJ databases">
        <title>Bacterial strain isolated from the female urinary microbiota.</title>
        <authorList>
            <person name="Thomas-White K."/>
            <person name="Kumar N."/>
            <person name="Forster S."/>
            <person name="Putonti C."/>
            <person name="Lawley T."/>
            <person name="Wolfe A.J."/>
        </authorList>
    </citation>
    <scope>NUCLEOTIDE SEQUENCE [LARGE SCALE GENOMIC DNA]</scope>
    <source>
        <strain evidence="14 15">UMB0852</strain>
    </source>
</reference>
<feature type="binding site" evidence="12">
    <location>
        <position position="184"/>
    </location>
    <ligand>
        <name>ATP</name>
        <dbReference type="ChEBI" id="CHEBI:30616"/>
    </ligand>
</feature>
<evidence type="ECO:0000256" key="8">
    <source>
        <dbReference type="ARBA" id="ARBA00022840"/>
    </source>
</evidence>
<dbReference type="Proteomes" id="UP000235682">
    <property type="component" value="Unassembled WGS sequence"/>
</dbReference>
<evidence type="ECO:0000256" key="7">
    <source>
        <dbReference type="ARBA" id="ARBA00022777"/>
    </source>
</evidence>
<keyword evidence="11 12" id="KW-0119">Carbohydrate metabolism</keyword>
<dbReference type="PRINTS" id="PR00990">
    <property type="entry name" value="RIBOKINASE"/>
</dbReference>
<evidence type="ECO:0000259" key="13">
    <source>
        <dbReference type="Pfam" id="PF00294"/>
    </source>
</evidence>
<feature type="binding site" evidence="12">
    <location>
        <position position="254"/>
    </location>
    <ligand>
        <name>substrate</name>
    </ligand>
</feature>
<protein>
    <recommendedName>
        <fullName evidence="3 12">Ribokinase</fullName>
        <shortName evidence="12">RK</shortName>
        <ecNumber evidence="2 12">2.7.1.15</ecNumber>
    </recommendedName>
</protein>
<keyword evidence="9 12" id="KW-0460">Magnesium</keyword>
<feature type="binding site" evidence="12">
    <location>
        <position position="285"/>
    </location>
    <ligand>
        <name>K(+)</name>
        <dbReference type="ChEBI" id="CHEBI:29103"/>
    </ligand>
</feature>
<name>A0A2N6SPM1_9LACT</name>
<comment type="caution">
    <text evidence="12">Lacks conserved residue(s) required for the propagation of feature annotation.</text>
</comment>
<feature type="binding site" evidence="12">
    <location>
        <position position="248"/>
    </location>
    <ligand>
        <name>K(+)</name>
        <dbReference type="ChEBI" id="CHEBI:29103"/>
    </ligand>
</feature>
<dbReference type="InterPro" id="IPR011877">
    <property type="entry name" value="Ribokinase"/>
</dbReference>
<keyword evidence="12" id="KW-0963">Cytoplasm</keyword>
<feature type="binding site" evidence="12">
    <location>
        <position position="290"/>
    </location>
    <ligand>
        <name>K(+)</name>
        <dbReference type="ChEBI" id="CHEBI:29103"/>
    </ligand>
</feature>
<dbReference type="PANTHER" id="PTHR10584">
    <property type="entry name" value="SUGAR KINASE"/>
    <property type="match status" value="1"/>
</dbReference>
<evidence type="ECO:0000256" key="6">
    <source>
        <dbReference type="ARBA" id="ARBA00022741"/>
    </source>
</evidence>